<dbReference type="AlphaFoldDB" id="A0A1U7D603"/>
<dbReference type="RefSeq" id="WP_157895872.1">
    <property type="nucleotide sequence ID" value="NZ_BMEW01000009.1"/>
</dbReference>
<name>A0A1U7D603_9RHOB</name>
<feature type="region of interest" description="Disordered" evidence="1">
    <location>
        <begin position="16"/>
        <end position="48"/>
    </location>
</feature>
<keyword evidence="3" id="KW-1185">Reference proteome</keyword>
<evidence type="ECO:0000313" key="3">
    <source>
        <dbReference type="Proteomes" id="UP000186559"/>
    </source>
</evidence>
<accession>A0A1U7D603</accession>
<dbReference type="Proteomes" id="UP000186559">
    <property type="component" value="Chromosome"/>
</dbReference>
<proteinExistence type="predicted"/>
<dbReference type="STRING" id="1229727.Ga0080559_TMP2710"/>
<gene>
    <name evidence="2" type="ORF">Ga0080559_TMP2710</name>
</gene>
<evidence type="ECO:0000313" key="2">
    <source>
        <dbReference type="EMBL" id="APX23506.1"/>
    </source>
</evidence>
<dbReference type="EMBL" id="CP014796">
    <property type="protein sequence ID" value="APX23506.1"/>
    <property type="molecule type" value="Genomic_DNA"/>
</dbReference>
<dbReference type="KEGG" id="tpro:Ga0080559_TMP2710"/>
<sequence length="48" mass="5503">MLGIYAKTFMTASLMENTPARRERPVVPETRIAGTRRRPAGQKSERRD</sequence>
<protein>
    <submittedName>
        <fullName evidence="2">Uncharacterized protein</fullName>
    </submittedName>
</protein>
<reference evidence="2 3" key="1">
    <citation type="submission" date="2016-03" db="EMBL/GenBank/DDBJ databases">
        <title>Deep-sea bacteria in the southern Pacific.</title>
        <authorList>
            <person name="Tang K."/>
        </authorList>
    </citation>
    <scope>NUCLEOTIDE SEQUENCE [LARGE SCALE GENOMIC DNA]</scope>
    <source>
        <strain evidence="2 3">JLT2016</strain>
    </source>
</reference>
<organism evidence="2 3">
    <name type="scientific">Salipiger profundus</name>
    <dbReference type="NCBI Taxonomy" id="1229727"/>
    <lineage>
        <taxon>Bacteria</taxon>
        <taxon>Pseudomonadati</taxon>
        <taxon>Pseudomonadota</taxon>
        <taxon>Alphaproteobacteria</taxon>
        <taxon>Rhodobacterales</taxon>
        <taxon>Roseobacteraceae</taxon>
        <taxon>Salipiger</taxon>
    </lineage>
</organism>
<evidence type="ECO:0000256" key="1">
    <source>
        <dbReference type="SAM" id="MobiDB-lite"/>
    </source>
</evidence>